<evidence type="ECO:0000313" key="2">
    <source>
        <dbReference type="Proteomes" id="UP001187192"/>
    </source>
</evidence>
<reference evidence="1" key="1">
    <citation type="submission" date="2023-07" db="EMBL/GenBank/DDBJ databases">
        <title>draft genome sequence of fig (Ficus carica).</title>
        <authorList>
            <person name="Takahashi T."/>
            <person name="Nishimura K."/>
        </authorList>
    </citation>
    <scope>NUCLEOTIDE SEQUENCE</scope>
</reference>
<dbReference type="Proteomes" id="UP001187192">
    <property type="component" value="Unassembled WGS sequence"/>
</dbReference>
<proteinExistence type="predicted"/>
<name>A0AA87ZDC9_FICCA</name>
<gene>
    <name evidence="1" type="ORF">TIFTF001_048016</name>
</gene>
<comment type="caution">
    <text evidence="1">The sequence shown here is derived from an EMBL/GenBank/DDBJ whole genome shotgun (WGS) entry which is preliminary data.</text>
</comment>
<sequence>MQMYKLVEAKRIHKGFQRSHEFEHEFEKVIEFLKKTASLTVRASYNIYL</sequence>
<organism evidence="1 2">
    <name type="scientific">Ficus carica</name>
    <name type="common">Common fig</name>
    <dbReference type="NCBI Taxonomy" id="3494"/>
    <lineage>
        <taxon>Eukaryota</taxon>
        <taxon>Viridiplantae</taxon>
        <taxon>Streptophyta</taxon>
        <taxon>Embryophyta</taxon>
        <taxon>Tracheophyta</taxon>
        <taxon>Spermatophyta</taxon>
        <taxon>Magnoliopsida</taxon>
        <taxon>eudicotyledons</taxon>
        <taxon>Gunneridae</taxon>
        <taxon>Pentapetalae</taxon>
        <taxon>rosids</taxon>
        <taxon>fabids</taxon>
        <taxon>Rosales</taxon>
        <taxon>Moraceae</taxon>
        <taxon>Ficeae</taxon>
        <taxon>Ficus</taxon>
    </lineage>
</organism>
<dbReference type="AlphaFoldDB" id="A0AA87ZDC9"/>
<accession>A0AA87ZDC9</accession>
<protein>
    <submittedName>
        <fullName evidence="1">Uncharacterized protein</fullName>
    </submittedName>
</protein>
<dbReference type="EMBL" id="BTGU01005806">
    <property type="protein sequence ID" value="GMN30455.1"/>
    <property type="molecule type" value="Genomic_DNA"/>
</dbReference>
<keyword evidence="2" id="KW-1185">Reference proteome</keyword>
<evidence type="ECO:0000313" key="1">
    <source>
        <dbReference type="EMBL" id="GMN30455.1"/>
    </source>
</evidence>